<proteinExistence type="predicted"/>
<evidence type="ECO:0000313" key="1">
    <source>
        <dbReference type="EMBL" id="NOV46458.1"/>
    </source>
</evidence>
<dbReference type="PROSITE" id="PS51257">
    <property type="entry name" value="PROKAR_LIPOPROTEIN"/>
    <property type="match status" value="1"/>
</dbReference>
<dbReference type="EMBL" id="GIIL01002732">
    <property type="protein sequence ID" value="NOV46458.1"/>
    <property type="molecule type" value="Transcribed_RNA"/>
</dbReference>
<dbReference type="AlphaFoldDB" id="A0A6M2DN42"/>
<name>A0A6M2DN42_XENCH</name>
<organism evidence="1">
    <name type="scientific">Xenopsylla cheopis</name>
    <name type="common">Oriental rat flea</name>
    <name type="synonym">Pulex cheopis</name>
    <dbReference type="NCBI Taxonomy" id="163159"/>
    <lineage>
        <taxon>Eukaryota</taxon>
        <taxon>Metazoa</taxon>
        <taxon>Ecdysozoa</taxon>
        <taxon>Arthropoda</taxon>
        <taxon>Hexapoda</taxon>
        <taxon>Insecta</taxon>
        <taxon>Pterygota</taxon>
        <taxon>Neoptera</taxon>
        <taxon>Endopterygota</taxon>
        <taxon>Siphonaptera</taxon>
        <taxon>Pulicidae</taxon>
        <taxon>Xenopsyllinae</taxon>
        <taxon>Xenopsylla</taxon>
    </lineage>
</organism>
<protein>
    <submittedName>
        <fullName evidence="1">Putative secreted protein</fullName>
    </submittedName>
</protein>
<sequence>MHDLFRPVLYQCCVAVLSCREFSGNPRPGNLVILITIQVKIRLIINQNLTYTIIDPKLILYYILVYPNVFEPLAKDSGHDFG</sequence>
<accession>A0A6M2DN42</accession>
<reference evidence="1" key="1">
    <citation type="submission" date="2020-03" db="EMBL/GenBank/DDBJ databases">
        <title>Transcriptomic Profiling of the Digestive Tract of the Rat Flea, Xenopsylla cheopis, Following Blood Feeding and Infection with Yersinia pestis.</title>
        <authorList>
            <person name="Bland D.M."/>
            <person name="Martens C.A."/>
            <person name="Virtaneva K."/>
            <person name="Kanakabandi K."/>
            <person name="Long D."/>
            <person name="Rosenke R."/>
            <person name="Saturday G.A."/>
            <person name="Hoyt F.H."/>
            <person name="Bruno D.P."/>
            <person name="Ribeiro J.M.C."/>
            <person name="Hinnebusch J."/>
        </authorList>
    </citation>
    <scope>NUCLEOTIDE SEQUENCE</scope>
</reference>